<dbReference type="EMBL" id="QSUC01000022">
    <property type="protein sequence ID" value="RGN08486.1"/>
    <property type="molecule type" value="Genomic_DNA"/>
</dbReference>
<protein>
    <submittedName>
        <fullName evidence="4">Uncharacterized protein</fullName>
    </submittedName>
</protein>
<accession>A0AA92T3V3</accession>
<dbReference type="SUPFAM" id="SSF52129">
    <property type="entry name" value="Caspase-like"/>
    <property type="match status" value="1"/>
</dbReference>
<evidence type="ECO:0000313" key="5">
    <source>
        <dbReference type="Proteomes" id="UP000261245"/>
    </source>
</evidence>
<reference evidence="4 5" key="1">
    <citation type="submission" date="2018-08" db="EMBL/GenBank/DDBJ databases">
        <title>A genome reference for cultivated species of the human gut microbiota.</title>
        <authorList>
            <person name="Zou Y."/>
            <person name="Xue W."/>
            <person name="Luo G."/>
        </authorList>
    </citation>
    <scope>NUCLEOTIDE SEQUENCE [LARGE SCALE GENOMIC DNA]</scope>
    <source>
        <strain evidence="4 5">OM06-11</strain>
    </source>
</reference>
<feature type="chain" id="PRO_5043278907" evidence="1">
    <location>
        <begin position="22"/>
        <end position="654"/>
    </location>
</feature>
<comment type="caution">
    <text evidence="4">The sequence shown here is derived from an EMBL/GenBank/DDBJ whole genome shotgun (WGS) entry which is preliminary data.</text>
</comment>
<organism evidence="4 5">
    <name type="scientific">Segatella copri</name>
    <dbReference type="NCBI Taxonomy" id="165179"/>
    <lineage>
        <taxon>Bacteria</taxon>
        <taxon>Pseudomonadati</taxon>
        <taxon>Bacteroidota</taxon>
        <taxon>Bacteroidia</taxon>
        <taxon>Bacteroidales</taxon>
        <taxon>Prevotellaceae</taxon>
        <taxon>Segatella</taxon>
    </lineage>
</organism>
<evidence type="ECO:0000259" key="3">
    <source>
        <dbReference type="Pfam" id="PF07705"/>
    </source>
</evidence>
<proteinExistence type="predicted"/>
<dbReference type="PANTHER" id="PTHR22576:SF37">
    <property type="entry name" value="MUCOSA-ASSOCIATED LYMPHOID TISSUE LYMPHOMA TRANSLOCATION PROTEIN 1"/>
    <property type="match status" value="1"/>
</dbReference>
<dbReference type="Gene3D" id="1.25.40.10">
    <property type="entry name" value="Tetratricopeptide repeat domain"/>
    <property type="match status" value="1"/>
</dbReference>
<feature type="domain" description="CARDB" evidence="3">
    <location>
        <begin position="152"/>
        <end position="221"/>
    </location>
</feature>
<gene>
    <name evidence="4" type="ORF">DXB80_08985</name>
</gene>
<dbReference type="PROSITE" id="PS51257">
    <property type="entry name" value="PROKAR_LIPOPROTEIN"/>
    <property type="match status" value="1"/>
</dbReference>
<evidence type="ECO:0000313" key="4">
    <source>
        <dbReference type="EMBL" id="RGN08486.1"/>
    </source>
</evidence>
<dbReference type="RefSeq" id="WP_117728164.1">
    <property type="nucleotide sequence ID" value="NZ_QRSU01000021.1"/>
</dbReference>
<dbReference type="AlphaFoldDB" id="A0AA92T3V3"/>
<dbReference type="InterPro" id="IPR052039">
    <property type="entry name" value="Caspase-related_regulators"/>
</dbReference>
<feature type="domain" description="Peptidase C14 caspase" evidence="2">
    <location>
        <begin position="412"/>
        <end position="642"/>
    </location>
</feature>
<dbReference type="Pfam" id="PF00656">
    <property type="entry name" value="Peptidase_C14"/>
    <property type="match status" value="1"/>
</dbReference>
<dbReference type="PANTHER" id="PTHR22576">
    <property type="entry name" value="MUCOSA ASSOCIATED LYMPHOID TISSUE LYMPHOMA TRANSLOCATION PROTEIN 1/PARACASPASE"/>
    <property type="match status" value="1"/>
</dbReference>
<dbReference type="GO" id="GO:0006508">
    <property type="term" value="P:proteolysis"/>
    <property type="evidence" value="ECO:0007669"/>
    <property type="project" value="InterPro"/>
</dbReference>
<dbReference type="Gene3D" id="3.40.50.1460">
    <property type="match status" value="1"/>
</dbReference>
<dbReference type="Pfam" id="PF08238">
    <property type="entry name" value="Sel1"/>
    <property type="match status" value="2"/>
</dbReference>
<dbReference type="Proteomes" id="UP000261245">
    <property type="component" value="Unassembled WGS sequence"/>
</dbReference>
<feature type="signal peptide" evidence="1">
    <location>
        <begin position="1"/>
        <end position="21"/>
    </location>
</feature>
<dbReference type="SMART" id="SM00671">
    <property type="entry name" value="SEL1"/>
    <property type="match status" value="2"/>
</dbReference>
<dbReference type="GO" id="GO:0004197">
    <property type="term" value="F:cysteine-type endopeptidase activity"/>
    <property type="evidence" value="ECO:0007669"/>
    <property type="project" value="InterPro"/>
</dbReference>
<sequence length="654" mass="73270">MNRIKIFLLCLGLISCTYSFSQEETLEVLLEKAESGNADYQYKLGRYYLNINESSIGFPWFQRAALQNHKVGMYFTGWCYYYGEGVKKDLRKAYYWFTKCAQKGDSQSKKMVKSIKNQINVDDIIFADPFDPSRPPILEIVPNSILFTDANKNNAIDANENCCIKFKIHNNGKGNAINCFAKIIPNETTKEIKYADINIPLIKPQETIDVSMPLTSTTKVSDGIANLILKVEEPHGFGTETASISINTKKFDAPLLQIVDSKVSPSEGTTLKKMSPFYLQVLLQNTKKGSADNVKVKIGLPTNVLLMESQKEEEDFAYISGGETKSINYPLIINNNYASNDVPITLYVKEKYGEYAENKTINLHINQSITNNNIIIKEKEINTKNQDIKIASISSDIDKNIPEAINSNSNTFAIVIANETYNKEANVPYAVNDGNIFKEYCRNCLGIPEKNIHLITNATLNDIRHEVKWIQDVAEVYKGEAKIIFYYAGHGIPDEKSKNAYLLPTDGYGSDVATGYSLENLYKTFGSLPSKSITVFLDACFSGAKRDGNMLASARGVAIKVKQTIPVGNMVVFTAAQGDETAYPYKEEEHGLFTYYLLKKLQETKGNATLGELSDYIKEQVERQSIVTNGKLQSPSIMATSLIGNEWKNWTLNK</sequence>
<dbReference type="InterPro" id="IPR029030">
    <property type="entry name" value="Caspase-like_dom_sf"/>
</dbReference>
<dbReference type="InterPro" id="IPR011635">
    <property type="entry name" value="CARDB"/>
</dbReference>
<keyword evidence="1" id="KW-0732">Signal</keyword>
<name>A0AA92T3V3_9BACT</name>
<dbReference type="SUPFAM" id="SSF81901">
    <property type="entry name" value="HCP-like"/>
    <property type="match status" value="1"/>
</dbReference>
<dbReference type="InterPro" id="IPR006597">
    <property type="entry name" value="Sel1-like"/>
</dbReference>
<dbReference type="InterPro" id="IPR011990">
    <property type="entry name" value="TPR-like_helical_dom_sf"/>
</dbReference>
<evidence type="ECO:0000256" key="1">
    <source>
        <dbReference type="SAM" id="SignalP"/>
    </source>
</evidence>
<dbReference type="Pfam" id="PF07705">
    <property type="entry name" value="CARDB"/>
    <property type="match status" value="1"/>
</dbReference>
<evidence type="ECO:0000259" key="2">
    <source>
        <dbReference type="Pfam" id="PF00656"/>
    </source>
</evidence>
<dbReference type="InterPro" id="IPR011600">
    <property type="entry name" value="Pept_C14_caspase"/>
</dbReference>